<organism evidence="4 5">
    <name type="scientific">Neobacillus pocheonensis</name>
    <dbReference type="NCBI Taxonomy" id="363869"/>
    <lineage>
        <taxon>Bacteria</taxon>
        <taxon>Bacillati</taxon>
        <taxon>Bacillota</taxon>
        <taxon>Bacilli</taxon>
        <taxon>Bacillales</taxon>
        <taxon>Bacillaceae</taxon>
        <taxon>Neobacillus</taxon>
    </lineage>
</organism>
<comment type="caution">
    <text evidence="4">The sequence shown here is derived from an EMBL/GenBank/DDBJ whole genome shotgun (WGS) entry which is preliminary data.</text>
</comment>
<keyword evidence="2" id="KW-0560">Oxidoreductase</keyword>
<sequence>MSKTALITGATSGLGYEFVKLFAADGYNLVLVARNKQKLEEIKQSFRSIDVRFVCKDLSVPNAAKEVFEEIEEQGIYIDVLVNNAGFGLLGNFDELDIQKQVNMIQLNITALTELTYYLLPKMKQKHGGKIINVASTAAFQPGPLMAVYYATKAYVLSFSEALVEEVSDIENSITVTTLCPGPTKTNFGSVANVEGTKMFSNAMNSDIVAKQGYEAMKKGKRVVVTGGMNRVGVFAAKFLPRSTAAKMAKFVAGKK</sequence>
<dbReference type="SUPFAM" id="SSF51735">
    <property type="entry name" value="NAD(P)-binding Rossmann-fold domains"/>
    <property type="match status" value="1"/>
</dbReference>
<dbReference type="PRINTS" id="PR00080">
    <property type="entry name" value="SDRFAMILY"/>
</dbReference>
<dbReference type="EMBL" id="JAMQCR010000001">
    <property type="protein sequence ID" value="MCM2533182.1"/>
    <property type="molecule type" value="Genomic_DNA"/>
</dbReference>
<reference evidence="4 5" key="1">
    <citation type="submission" date="2022-06" db="EMBL/GenBank/DDBJ databases">
        <authorList>
            <person name="Jeon C.O."/>
        </authorList>
    </citation>
    <scope>NUCLEOTIDE SEQUENCE [LARGE SCALE GENOMIC DNA]</scope>
    <source>
        <strain evidence="4 5">KCTC 13943</strain>
    </source>
</reference>
<dbReference type="PANTHER" id="PTHR44196:SF2">
    <property type="entry name" value="SHORT-CHAIN DEHYDROGENASE-RELATED"/>
    <property type="match status" value="1"/>
</dbReference>
<dbReference type="Pfam" id="PF00106">
    <property type="entry name" value="adh_short"/>
    <property type="match status" value="1"/>
</dbReference>
<protein>
    <submittedName>
        <fullName evidence="4">SDR family oxidoreductase</fullName>
    </submittedName>
</protein>
<evidence type="ECO:0000313" key="5">
    <source>
        <dbReference type="Proteomes" id="UP001523262"/>
    </source>
</evidence>
<dbReference type="Gene3D" id="3.40.50.720">
    <property type="entry name" value="NAD(P)-binding Rossmann-like Domain"/>
    <property type="match status" value="1"/>
</dbReference>
<dbReference type="InterPro" id="IPR002347">
    <property type="entry name" value="SDR_fam"/>
</dbReference>
<evidence type="ECO:0000256" key="2">
    <source>
        <dbReference type="ARBA" id="ARBA00023002"/>
    </source>
</evidence>
<dbReference type="CDD" id="cd05233">
    <property type="entry name" value="SDR_c"/>
    <property type="match status" value="1"/>
</dbReference>
<dbReference type="PRINTS" id="PR00081">
    <property type="entry name" value="GDHRDH"/>
</dbReference>
<gene>
    <name evidence="4" type="ORF">NDK43_13220</name>
</gene>
<proteinExistence type="inferred from homology"/>
<comment type="similarity">
    <text evidence="1 3">Belongs to the short-chain dehydrogenases/reductases (SDR) family.</text>
</comment>
<evidence type="ECO:0000313" key="4">
    <source>
        <dbReference type="EMBL" id="MCM2533182.1"/>
    </source>
</evidence>
<name>A0ABT0WDR5_9BACI</name>
<evidence type="ECO:0000256" key="1">
    <source>
        <dbReference type="ARBA" id="ARBA00006484"/>
    </source>
</evidence>
<keyword evidence="5" id="KW-1185">Reference proteome</keyword>
<dbReference type="Proteomes" id="UP001523262">
    <property type="component" value="Unassembled WGS sequence"/>
</dbReference>
<dbReference type="PIRSF" id="PIRSF000126">
    <property type="entry name" value="11-beta-HSD1"/>
    <property type="match status" value="1"/>
</dbReference>
<accession>A0ABT0WDR5</accession>
<evidence type="ECO:0000256" key="3">
    <source>
        <dbReference type="RuleBase" id="RU000363"/>
    </source>
</evidence>
<dbReference type="InterPro" id="IPR036291">
    <property type="entry name" value="NAD(P)-bd_dom_sf"/>
</dbReference>
<dbReference type="PANTHER" id="PTHR44196">
    <property type="entry name" value="DEHYDROGENASE/REDUCTASE SDR FAMILY MEMBER 7B"/>
    <property type="match status" value="1"/>
</dbReference>